<dbReference type="PANTHER" id="PTHR12763:SF28">
    <property type="entry name" value="GEO10507P1-RELATED"/>
    <property type="match status" value="1"/>
</dbReference>
<feature type="domain" description="J" evidence="6">
    <location>
        <begin position="181"/>
        <end position="234"/>
    </location>
</feature>
<evidence type="ECO:0000256" key="1">
    <source>
        <dbReference type="ARBA" id="ARBA00004167"/>
    </source>
</evidence>
<reference evidence="8" key="1">
    <citation type="submission" date="2018-05" db="EMBL/GenBank/DDBJ databases">
        <title>Complete Genome Sequence of Methylobacterium sp. 17SD2-17.</title>
        <authorList>
            <person name="Srinivasan S."/>
        </authorList>
    </citation>
    <scope>NUCLEOTIDE SEQUENCE [LARGE SCALE GENOMIC DNA]</scope>
    <source>
        <strain evidence="8">17SD2-17</strain>
    </source>
</reference>
<dbReference type="Pfam" id="PF00226">
    <property type="entry name" value="DnaJ"/>
    <property type="match status" value="1"/>
</dbReference>
<dbReference type="GO" id="GO:0016020">
    <property type="term" value="C:membrane"/>
    <property type="evidence" value="ECO:0007669"/>
    <property type="project" value="UniProtKB-SubCell"/>
</dbReference>
<dbReference type="SUPFAM" id="SSF46565">
    <property type="entry name" value="Chaperone J-domain"/>
    <property type="match status" value="1"/>
</dbReference>
<protein>
    <submittedName>
        <fullName evidence="7">Molecular chaperone DnaJ</fullName>
    </submittedName>
</protein>
<evidence type="ECO:0000256" key="2">
    <source>
        <dbReference type="ARBA" id="ARBA00022692"/>
    </source>
</evidence>
<dbReference type="Proteomes" id="UP000245926">
    <property type="component" value="Chromosome"/>
</dbReference>
<accession>A0A2U8W441</accession>
<dbReference type="CDD" id="cd06257">
    <property type="entry name" value="DnaJ"/>
    <property type="match status" value="1"/>
</dbReference>
<keyword evidence="4" id="KW-0472">Membrane</keyword>
<comment type="similarity">
    <text evidence="5">Belongs to the TIM14 family.</text>
</comment>
<dbReference type="Gene3D" id="1.10.287.110">
    <property type="entry name" value="DnaJ domain"/>
    <property type="match status" value="1"/>
</dbReference>
<comment type="subcellular location">
    <subcellularLocation>
        <location evidence="1">Membrane</location>
        <topology evidence="1">Single-pass membrane protein</topology>
    </subcellularLocation>
</comment>
<organism evidence="7 8">
    <name type="scientific">Methylobacterium durans</name>
    <dbReference type="NCBI Taxonomy" id="2202825"/>
    <lineage>
        <taxon>Bacteria</taxon>
        <taxon>Pseudomonadati</taxon>
        <taxon>Pseudomonadota</taxon>
        <taxon>Alphaproteobacteria</taxon>
        <taxon>Hyphomicrobiales</taxon>
        <taxon>Methylobacteriaceae</taxon>
        <taxon>Methylobacterium</taxon>
    </lineage>
</organism>
<dbReference type="InterPro" id="IPR036869">
    <property type="entry name" value="J_dom_sf"/>
</dbReference>
<keyword evidence="3" id="KW-1133">Transmembrane helix</keyword>
<evidence type="ECO:0000256" key="4">
    <source>
        <dbReference type="ARBA" id="ARBA00023136"/>
    </source>
</evidence>
<dbReference type="RefSeq" id="WP_109889338.1">
    <property type="nucleotide sequence ID" value="NZ_CP029550.1"/>
</dbReference>
<dbReference type="KEGG" id="mets:DK389_10250"/>
<evidence type="ECO:0000256" key="5">
    <source>
        <dbReference type="ARBA" id="ARBA00038105"/>
    </source>
</evidence>
<evidence type="ECO:0000313" key="8">
    <source>
        <dbReference type="Proteomes" id="UP000245926"/>
    </source>
</evidence>
<proteinExistence type="inferred from homology"/>
<evidence type="ECO:0000313" key="7">
    <source>
        <dbReference type="EMBL" id="AWN40839.1"/>
    </source>
</evidence>
<evidence type="ECO:0000259" key="6">
    <source>
        <dbReference type="PROSITE" id="PS50076"/>
    </source>
</evidence>
<gene>
    <name evidence="7" type="ORF">DK389_10250</name>
</gene>
<dbReference type="PANTHER" id="PTHR12763">
    <property type="match status" value="1"/>
</dbReference>
<name>A0A2U8W441_9HYPH</name>
<dbReference type="OrthoDB" id="9811070at2"/>
<keyword evidence="2" id="KW-0812">Transmembrane</keyword>
<dbReference type="PROSITE" id="PS50076">
    <property type="entry name" value="DNAJ_2"/>
    <property type="match status" value="1"/>
</dbReference>
<dbReference type="AlphaFoldDB" id="A0A2U8W441"/>
<keyword evidence="8" id="KW-1185">Reference proteome</keyword>
<dbReference type="EMBL" id="CP029550">
    <property type="protein sequence ID" value="AWN40839.1"/>
    <property type="molecule type" value="Genomic_DNA"/>
</dbReference>
<sequence>MALALGVLACLALWWFSRRNGRFDASRFWPLLRRVGGWGALALAFLLGLRGRADLALVLGLAGVWFLDGGRAAGQRFGDTWRRLTGRARNAPLIAFTFLPDGSPGDGRVLAGPLAGRNLSELPPPALRDLLRACRRQDPAGATGLEMYLDRRLPGWRVDAEGDRDARTGRPAQPGAMTEEEAHEILGLERGASPEQIRAAHRTLMKRIHPDQGGTAGLAARVNAARDRLLNRHR</sequence>
<dbReference type="InterPro" id="IPR001623">
    <property type="entry name" value="DnaJ_domain"/>
</dbReference>
<dbReference type="SMART" id="SM00271">
    <property type="entry name" value="DnaJ"/>
    <property type="match status" value="1"/>
</dbReference>
<evidence type="ECO:0000256" key="3">
    <source>
        <dbReference type="ARBA" id="ARBA00022989"/>
    </source>
</evidence>